<dbReference type="GeneID" id="14378154"/>
<name>L0IFM6_HALRX</name>
<organism evidence="2 3">
    <name type="scientific">Halovivax ruber (strain DSM 18193 / JCM 13892 / XH-70)</name>
    <dbReference type="NCBI Taxonomy" id="797302"/>
    <lineage>
        <taxon>Archaea</taxon>
        <taxon>Methanobacteriati</taxon>
        <taxon>Methanobacteriota</taxon>
        <taxon>Stenosarchaea group</taxon>
        <taxon>Halobacteria</taxon>
        <taxon>Halobacteriales</taxon>
        <taxon>Natrialbaceae</taxon>
        <taxon>Halovivax</taxon>
    </lineage>
</organism>
<dbReference type="PROSITE" id="PS51257">
    <property type="entry name" value="PROKAR_LIPOPROTEIN"/>
    <property type="match status" value="1"/>
</dbReference>
<feature type="region of interest" description="Disordered" evidence="1">
    <location>
        <begin position="181"/>
        <end position="223"/>
    </location>
</feature>
<dbReference type="EMBL" id="CP003050">
    <property type="protein sequence ID" value="AGB17648.1"/>
    <property type="molecule type" value="Genomic_DNA"/>
</dbReference>
<dbReference type="Proteomes" id="UP000010846">
    <property type="component" value="Chromosome"/>
</dbReference>
<proteinExistence type="predicted"/>
<dbReference type="HOGENOM" id="CLU_090554_0_0_2"/>
<feature type="region of interest" description="Disordered" evidence="1">
    <location>
        <begin position="27"/>
        <end position="58"/>
    </location>
</feature>
<dbReference type="RefSeq" id="WP_015302231.1">
    <property type="nucleotide sequence ID" value="NC_019964.1"/>
</dbReference>
<dbReference type="eggNOG" id="arCOG08152">
    <property type="taxonomic scope" value="Archaea"/>
</dbReference>
<protein>
    <submittedName>
        <fullName evidence="2">Uncharacterized protein</fullName>
    </submittedName>
</protein>
<dbReference type="KEGG" id="hru:Halru_3082"/>
<reference evidence="2" key="1">
    <citation type="submission" date="2011-09" db="EMBL/GenBank/DDBJ databases">
        <title>Complete sequence of Halovivax ruber XH-70.</title>
        <authorList>
            <consortium name="US DOE Joint Genome Institute"/>
            <person name="Lucas S."/>
            <person name="Han J."/>
            <person name="Lapidus A."/>
            <person name="Cheng J.-F."/>
            <person name="Goodwin L."/>
            <person name="Pitluck S."/>
            <person name="Peters L."/>
            <person name="Mikhailova N."/>
            <person name="Davenport K."/>
            <person name="Detter J.C."/>
            <person name="Han C."/>
            <person name="Tapia R."/>
            <person name="Land M."/>
            <person name="Hauser L."/>
            <person name="Kyrpides N."/>
            <person name="Ivanova N."/>
            <person name="Pagani I."/>
            <person name="Sproer C."/>
            <person name="Anderson I."/>
            <person name="Woyke T."/>
        </authorList>
    </citation>
    <scope>NUCLEOTIDE SEQUENCE</scope>
    <source>
        <strain evidence="2">XH-70</strain>
    </source>
</reference>
<accession>L0IFM6</accession>
<gene>
    <name evidence="2" type="ordered locus">Halru_3082</name>
</gene>
<dbReference type="OrthoDB" id="206414at2157"/>
<evidence type="ECO:0000313" key="3">
    <source>
        <dbReference type="Proteomes" id="UP000010846"/>
    </source>
</evidence>
<sequence length="223" mass="22473">MERLSRREVLGASTALVALSAGCLTDGGVIGGDTDSSDEPASNGSTDDEDDSSVLSSIEAADGIESAGFVRYSHSQPPAEARAELFTSVEDVESWLDSASGQIEPNGPAATALRETDYGSSRAIAIEAQAPDGCHQLTVSDVSLDDDGAISVSTSLEEADDGDDMCTQQLTAEGAVVRATTAEPPNEASVSVSFPDGSSVGIGMASNSASAGDSQGDSSSDDA</sequence>
<keyword evidence="3" id="KW-1185">Reference proteome</keyword>
<evidence type="ECO:0000256" key="1">
    <source>
        <dbReference type="SAM" id="MobiDB-lite"/>
    </source>
</evidence>
<dbReference type="AlphaFoldDB" id="L0IFM6"/>
<feature type="compositionally biased region" description="Low complexity" evidence="1">
    <location>
        <begin position="205"/>
        <end position="223"/>
    </location>
</feature>
<evidence type="ECO:0000313" key="2">
    <source>
        <dbReference type="EMBL" id="AGB17648.1"/>
    </source>
</evidence>